<gene>
    <name evidence="1" type="ORF">V6N12_007412</name>
</gene>
<reference evidence="1 2" key="1">
    <citation type="journal article" date="2024" name="G3 (Bethesda)">
        <title>Genome assembly of Hibiscus sabdariffa L. provides insights into metabolisms of medicinal natural products.</title>
        <authorList>
            <person name="Kim T."/>
        </authorList>
    </citation>
    <scope>NUCLEOTIDE SEQUENCE [LARGE SCALE GENOMIC DNA]</scope>
    <source>
        <strain evidence="1">TK-2024</strain>
        <tissue evidence="1">Old leaves</tissue>
    </source>
</reference>
<dbReference type="EMBL" id="JBBPBM010000009">
    <property type="protein sequence ID" value="KAK8568875.1"/>
    <property type="molecule type" value="Genomic_DNA"/>
</dbReference>
<evidence type="ECO:0000313" key="1">
    <source>
        <dbReference type="EMBL" id="KAK8568875.1"/>
    </source>
</evidence>
<proteinExistence type="predicted"/>
<accession>A0ABR2F1Q1</accession>
<dbReference type="Proteomes" id="UP001472677">
    <property type="component" value="Unassembled WGS sequence"/>
</dbReference>
<protein>
    <submittedName>
        <fullName evidence="1">Uncharacterized protein</fullName>
    </submittedName>
</protein>
<organism evidence="1 2">
    <name type="scientific">Hibiscus sabdariffa</name>
    <name type="common">roselle</name>
    <dbReference type="NCBI Taxonomy" id="183260"/>
    <lineage>
        <taxon>Eukaryota</taxon>
        <taxon>Viridiplantae</taxon>
        <taxon>Streptophyta</taxon>
        <taxon>Embryophyta</taxon>
        <taxon>Tracheophyta</taxon>
        <taxon>Spermatophyta</taxon>
        <taxon>Magnoliopsida</taxon>
        <taxon>eudicotyledons</taxon>
        <taxon>Gunneridae</taxon>
        <taxon>Pentapetalae</taxon>
        <taxon>rosids</taxon>
        <taxon>malvids</taxon>
        <taxon>Malvales</taxon>
        <taxon>Malvaceae</taxon>
        <taxon>Malvoideae</taxon>
        <taxon>Hibiscus</taxon>
    </lineage>
</organism>
<comment type="caution">
    <text evidence="1">The sequence shown here is derived from an EMBL/GenBank/DDBJ whole genome shotgun (WGS) entry which is preliminary data.</text>
</comment>
<sequence length="81" mass="9190">MGILELGKELFNAFIVVVLQIPKMSTAFGGLLTYDIAYSSWFDKPNLYDRGGLKVDKTLPWPPWEVSSPWISRPREDSTQA</sequence>
<name>A0ABR2F1Q1_9ROSI</name>
<evidence type="ECO:0000313" key="2">
    <source>
        <dbReference type="Proteomes" id="UP001472677"/>
    </source>
</evidence>
<keyword evidence="2" id="KW-1185">Reference proteome</keyword>